<dbReference type="RefSeq" id="WP_284727340.1">
    <property type="nucleotide sequence ID" value="NZ_JASCSA010000014.1"/>
</dbReference>
<keyword evidence="1" id="KW-0812">Transmembrane</keyword>
<dbReference type="Pfam" id="PF01396">
    <property type="entry name" value="Zn_ribbon_Top1"/>
    <property type="match status" value="1"/>
</dbReference>
<dbReference type="InterPro" id="IPR013498">
    <property type="entry name" value="Topo_IA_Znf"/>
</dbReference>
<keyword evidence="1" id="KW-0472">Membrane</keyword>
<dbReference type="Gene3D" id="3.30.65.10">
    <property type="entry name" value="Bacterial Topoisomerase I, domain 1"/>
    <property type="match status" value="1"/>
</dbReference>
<feature type="domain" description="NERD" evidence="2">
    <location>
        <begin position="33"/>
        <end position="149"/>
    </location>
</feature>
<comment type="caution">
    <text evidence="3">The sequence shown here is derived from an EMBL/GenBank/DDBJ whole genome shotgun (WGS) entry which is preliminary data.</text>
</comment>
<evidence type="ECO:0000256" key="1">
    <source>
        <dbReference type="SAM" id="Phobius"/>
    </source>
</evidence>
<dbReference type="PROSITE" id="PS50965">
    <property type="entry name" value="NERD"/>
    <property type="match status" value="1"/>
</dbReference>
<protein>
    <submittedName>
        <fullName evidence="3">NERD domain-containing protein</fullName>
    </submittedName>
</protein>
<dbReference type="EMBL" id="JASCSA010000014">
    <property type="protein sequence ID" value="MDI5885665.1"/>
    <property type="molecule type" value="Genomic_DNA"/>
</dbReference>
<dbReference type="InterPro" id="IPR011528">
    <property type="entry name" value="NERD"/>
</dbReference>
<name>A0ABT6USI0_9GAMM</name>
<proteinExistence type="predicted"/>
<accession>A0ABT6USI0</accession>
<evidence type="ECO:0000313" key="3">
    <source>
        <dbReference type="EMBL" id="MDI5885665.1"/>
    </source>
</evidence>
<evidence type="ECO:0000313" key="4">
    <source>
        <dbReference type="Proteomes" id="UP001229025"/>
    </source>
</evidence>
<keyword evidence="1" id="KW-1133">Transmembrane helix</keyword>
<gene>
    <name evidence="3" type="ORF">QLT01_15060</name>
</gene>
<keyword evidence="4" id="KW-1185">Reference proteome</keyword>
<reference evidence="3 4" key="1">
    <citation type="submission" date="2023-04" db="EMBL/GenBank/DDBJ databases">
        <authorList>
            <person name="Otstavnykh N."/>
            <person name="Seitkalieva A."/>
            <person name="Bystritskaya E."/>
        </authorList>
    </citation>
    <scope>NUCLEOTIDE SEQUENCE [LARGE SCALE GENOMIC DNA]</scope>
    <source>
        <strain evidence="3 4">NRIC 0815</strain>
    </source>
</reference>
<sequence length="255" mass="29092">MVVPSNIAPVMSVLLCLVLASFVSRYLKSPRMKGRIGEWRVRWMARRLGKQGYRTLHNVTLKTANGTTQIDHVLLSRFGCFVLETKNMKGWIFGSEHEANWTQQFPRQSFSFQNPLRQNYRHLKALEATLCVPFEYLHSVIIFIGRARLKGEMPSNVTRGTDFVPFVQSFKTPVFSEAQVEAMHEALLTGRLAPTRATQRAHVQHLKQRNDPQARRECPKCGSRMVLRTVKAGVREGQQFWGCSAYPACRATQAV</sequence>
<reference evidence="4" key="2">
    <citation type="submission" date="2023-07" db="EMBL/GenBank/DDBJ databases">
        <title>Genome-based characterization of strain KMM 296 and proposal for reclassification of Cobetia litoralis and Cobetia pacifica, and emended description of the species Cobetia amphilecti and Cobetia marina.</title>
        <authorList>
            <person name="Balabanova L."/>
            <person name="Nedashkovskaya O."/>
        </authorList>
    </citation>
    <scope>NUCLEOTIDE SEQUENCE [LARGE SCALE GENOMIC DNA]</scope>
    <source>
        <strain evidence="4">NRIC 0815</strain>
    </source>
</reference>
<feature type="transmembrane region" description="Helical" evidence="1">
    <location>
        <begin position="6"/>
        <end position="27"/>
    </location>
</feature>
<evidence type="ECO:0000259" key="2">
    <source>
        <dbReference type="PROSITE" id="PS50965"/>
    </source>
</evidence>
<dbReference type="SUPFAM" id="SSF57783">
    <property type="entry name" value="Zinc beta-ribbon"/>
    <property type="match status" value="1"/>
</dbReference>
<dbReference type="Pfam" id="PF08378">
    <property type="entry name" value="NERD"/>
    <property type="match status" value="1"/>
</dbReference>
<organism evidence="3 4">
    <name type="scientific">Cobetia amphilecti</name>
    <dbReference type="NCBI Taxonomy" id="1055104"/>
    <lineage>
        <taxon>Bacteria</taxon>
        <taxon>Pseudomonadati</taxon>
        <taxon>Pseudomonadota</taxon>
        <taxon>Gammaproteobacteria</taxon>
        <taxon>Oceanospirillales</taxon>
        <taxon>Halomonadaceae</taxon>
        <taxon>Cobetia</taxon>
    </lineage>
</organism>
<dbReference type="Proteomes" id="UP001229025">
    <property type="component" value="Unassembled WGS sequence"/>
</dbReference>